<dbReference type="InterPro" id="IPR002110">
    <property type="entry name" value="Ankyrin_rpt"/>
</dbReference>
<dbReference type="Pfam" id="PF13637">
    <property type="entry name" value="Ank_4"/>
    <property type="match status" value="1"/>
</dbReference>
<dbReference type="VEuPathDB" id="FungiDB:H310_04636"/>
<dbReference type="InterPro" id="IPR052050">
    <property type="entry name" value="SecEffector_AnkRepeat"/>
</dbReference>
<dbReference type="AlphaFoldDB" id="A0A024UDQ5"/>
<dbReference type="OrthoDB" id="543798at2759"/>
<protein>
    <submittedName>
        <fullName evidence="1">Uncharacterized protein</fullName>
    </submittedName>
</protein>
<dbReference type="PANTHER" id="PTHR46586:SF3">
    <property type="entry name" value="ANKYRIN REPEAT-CONTAINING PROTEIN"/>
    <property type="match status" value="1"/>
</dbReference>
<dbReference type="Gene3D" id="1.25.40.20">
    <property type="entry name" value="Ankyrin repeat-containing domain"/>
    <property type="match status" value="1"/>
</dbReference>
<dbReference type="PANTHER" id="PTHR46586">
    <property type="entry name" value="ANKYRIN REPEAT-CONTAINING PROTEIN"/>
    <property type="match status" value="1"/>
</dbReference>
<organism evidence="1">
    <name type="scientific">Aphanomyces invadans</name>
    <dbReference type="NCBI Taxonomy" id="157072"/>
    <lineage>
        <taxon>Eukaryota</taxon>
        <taxon>Sar</taxon>
        <taxon>Stramenopiles</taxon>
        <taxon>Oomycota</taxon>
        <taxon>Saprolegniomycetes</taxon>
        <taxon>Saprolegniales</taxon>
        <taxon>Verrucalvaceae</taxon>
        <taxon>Aphanomyces</taxon>
    </lineage>
</organism>
<dbReference type="EMBL" id="KI913958">
    <property type="protein sequence ID" value="ETW04340.1"/>
    <property type="molecule type" value="Genomic_DNA"/>
</dbReference>
<accession>A0A024UDQ5</accession>
<name>A0A024UDQ5_9STRA</name>
<sequence>MLCLRGGASAAAVVLASDYLIRVVTQFQDGIFECLRLAFYRNKHSPASSNFIEPSLGIVRHARHIALDLVQTGDIPLLIALLQCHVDDVTRTFADHWKLIDFAALNGHLEVVEFLHSTGSVLSPGHLAVVEFLHTHRCEGCRALAMDRAAANGHLNVGCTAWAVAAHGHLRVIQYLLQNRDEGGMAGTIDKAASKGHLDVVKYLHAHAIESCTHRAMDGAAEGGHLQVVEFLHWHRREGCSYHAMNLAAKNGFFNIVRFLHDHRHEGILQ</sequence>
<reference evidence="1" key="1">
    <citation type="submission" date="2013-12" db="EMBL/GenBank/DDBJ databases">
        <title>The Genome Sequence of Aphanomyces invadans NJM9701.</title>
        <authorList>
            <consortium name="The Broad Institute Genomics Platform"/>
            <person name="Russ C."/>
            <person name="Tyler B."/>
            <person name="van West P."/>
            <person name="Dieguez-Uribeondo J."/>
            <person name="Young S.K."/>
            <person name="Zeng Q."/>
            <person name="Gargeya S."/>
            <person name="Fitzgerald M."/>
            <person name="Abouelleil A."/>
            <person name="Alvarado L."/>
            <person name="Chapman S.B."/>
            <person name="Gainer-Dewar J."/>
            <person name="Goldberg J."/>
            <person name="Griggs A."/>
            <person name="Gujja S."/>
            <person name="Hansen M."/>
            <person name="Howarth C."/>
            <person name="Imamovic A."/>
            <person name="Ireland A."/>
            <person name="Larimer J."/>
            <person name="McCowan C."/>
            <person name="Murphy C."/>
            <person name="Pearson M."/>
            <person name="Poon T.W."/>
            <person name="Priest M."/>
            <person name="Roberts A."/>
            <person name="Saif S."/>
            <person name="Shea T."/>
            <person name="Sykes S."/>
            <person name="Wortman J."/>
            <person name="Nusbaum C."/>
            <person name="Birren B."/>
        </authorList>
    </citation>
    <scope>NUCLEOTIDE SEQUENCE [LARGE SCALE GENOMIC DNA]</scope>
    <source>
        <strain evidence="1">NJM9701</strain>
    </source>
</reference>
<proteinExistence type="predicted"/>
<dbReference type="SUPFAM" id="SSF48403">
    <property type="entry name" value="Ankyrin repeat"/>
    <property type="match status" value="1"/>
</dbReference>
<dbReference type="GeneID" id="20081686"/>
<evidence type="ECO:0000313" key="1">
    <source>
        <dbReference type="EMBL" id="ETW04340.1"/>
    </source>
</evidence>
<gene>
    <name evidence="1" type="ORF">H310_04636</name>
</gene>
<dbReference type="RefSeq" id="XP_008867296.1">
    <property type="nucleotide sequence ID" value="XM_008869074.1"/>
</dbReference>
<dbReference type="InterPro" id="IPR036770">
    <property type="entry name" value="Ankyrin_rpt-contain_sf"/>
</dbReference>